<sequence>MSELNLLTNFMITRSFLLGELGNHPQERQIDSLV</sequence>
<gene>
    <name evidence="1" type="ORF">MTR67_015195</name>
</gene>
<evidence type="ECO:0000313" key="1">
    <source>
        <dbReference type="EMBL" id="WMV21810.1"/>
    </source>
</evidence>
<protein>
    <submittedName>
        <fullName evidence="1">Uncharacterized protein</fullName>
    </submittedName>
</protein>
<reference evidence="1" key="1">
    <citation type="submission" date="2023-08" db="EMBL/GenBank/DDBJ databases">
        <title>A de novo genome assembly of Solanum verrucosum Schlechtendal, a Mexican diploid species geographically isolated from the other diploid A-genome species in potato relatives.</title>
        <authorList>
            <person name="Hosaka K."/>
        </authorList>
    </citation>
    <scope>NUCLEOTIDE SEQUENCE</scope>
    <source>
        <tissue evidence="1">Young leaves</tissue>
    </source>
</reference>
<organism evidence="1 2">
    <name type="scientific">Solanum verrucosum</name>
    <dbReference type="NCBI Taxonomy" id="315347"/>
    <lineage>
        <taxon>Eukaryota</taxon>
        <taxon>Viridiplantae</taxon>
        <taxon>Streptophyta</taxon>
        <taxon>Embryophyta</taxon>
        <taxon>Tracheophyta</taxon>
        <taxon>Spermatophyta</taxon>
        <taxon>Magnoliopsida</taxon>
        <taxon>eudicotyledons</taxon>
        <taxon>Gunneridae</taxon>
        <taxon>Pentapetalae</taxon>
        <taxon>asterids</taxon>
        <taxon>lamiids</taxon>
        <taxon>Solanales</taxon>
        <taxon>Solanaceae</taxon>
        <taxon>Solanoideae</taxon>
        <taxon>Solaneae</taxon>
        <taxon>Solanum</taxon>
    </lineage>
</organism>
<dbReference type="Proteomes" id="UP001234989">
    <property type="component" value="Chromosome 3"/>
</dbReference>
<keyword evidence="2" id="KW-1185">Reference proteome</keyword>
<name>A0AAF0QIB4_SOLVR</name>
<proteinExistence type="predicted"/>
<dbReference type="EMBL" id="CP133614">
    <property type="protein sequence ID" value="WMV21810.1"/>
    <property type="molecule type" value="Genomic_DNA"/>
</dbReference>
<accession>A0AAF0QIB4</accession>
<dbReference type="AlphaFoldDB" id="A0AAF0QIB4"/>
<evidence type="ECO:0000313" key="2">
    <source>
        <dbReference type="Proteomes" id="UP001234989"/>
    </source>
</evidence>